<gene>
    <name evidence="2" type="ORF">DI598_06295</name>
</gene>
<dbReference type="EMBL" id="QFOI01000080">
    <property type="protein sequence ID" value="PZP50142.1"/>
    <property type="molecule type" value="Genomic_DNA"/>
</dbReference>
<organism evidence="2 3">
    <name type="scientific">Pseudopedobacter saltans</name>
    <dbReference type="NCBI Taxonomy" id="151895"/>
    <lineage>
        <taxon>Bacteria</taxon>
        <taxon>Pseudomonadati</taxon>
        <taxon>Bacteroidota</taxon>
        <taxon>Sphingobacteriia</taxon>
        <taxon>Sphingobacteriales</taxon>
        <taxon>Sphingobacteriaceae</taxon>
        <taxon>Pseudopedobacter</taxon>
    </lineage>
</organism>
<protein>
    <submittedName>
        <fullName evidence="2">Uncharacterized protein</fullName>
    </submittedName>
</protein>
<name>A0A2W5H3C4_9SPHI</name>
<accession>A0A2W5H3C4</accession>
<dbReference type="Gene3D" id="2.120.10.30">
    <property type="entry name" value="TolB, C-terminal domain"/>
    <property type="match status" value="1"/>
</dbReference>
<evidence type="ECO:0000313" key="2">
    <source>
        <dbReference type="EMBL" id="PZP50142.1"/>
    </source>
</evidence>
<dbReference type="InterPro" id="IPR011042">
    <property type="entry name" value="6-blade_b-propeller_TolB-like"/>
</dbReference>
<dbReference type="Proteomes" id="UP000249645">
    <property type="component" value="Unassembled WGS sequence"/>
</dbReference>
<sequence>MKRYLLIVVVFFLLIGVSLSGHAQQDSSLQLEKTNVVTGHYSSFSVDNMGNVYLLSLNGNQIKKVGPNGDSLAIFNDVKQYGSIYSIDVSNPLKILLYYRDFSTIVVLDRFLNKINKIDLRQAGIMQVKAVCQSYDNQVWVFDQQDYKLKKVGENGAVLFSSDDFRVLFANAPSPTSIIDDDGSLYLYDDQQGWVVMDYYGAVKKEYKSPKWKNVGVQLGIMYGWSDKKLHLFNGNTFALKDYAIPLDFENIKTLLLLDRKMLVLDNEGVNIYNYKL</sequence>
<feature type="chain" id="PRO_5016110861" evidence="1">
    <location>
        <begin position="24"/>
        <end position="277"/>
    </location>
</feature>
<evidence type="ECO:0000313" key="3">
    <source>
        <dbReference type="Proteomes" id="UP000249645"/>
    </source>
</evidence>
<reference evidence="2 3" key="1">
    <citation type="submission" date="2017-11" db="EMBL/GenBank/DDBJ databases">
        <title>Infants hospitalized years apart are colonized by the same room-sourced microbial strains.</title>
        <authorList>
            <person name="Brooks B."/>
            <person name="Olm M.R."/>
            <person name="Firek B.A."/>
            <person name="Baker R."/>
            <person name="Thomas B.C."/>
            <person name="Morowitz M.J."/>
            <person name="Banfield J.F."/>
        </authorList>
    </citation>
    <scope>NUCLEOTIDE SEQUENCE [LARGE SCALE GENOMIC DNA]</scope>
    <source>
        <strain evidence="2">S2_009_000_R2_76</strain>
    </source>
</reference>
<proteinExistence type="predicted"/>
<dbReference type="AlphaFoldDB" id="A0A2W5H3C4"/>
<keyword evidence="1" id="KW-0732">Signal</keyword>
<dbReference type="InterPro" id="IPR036322">
    <property type="entry name" value="WD40_repeat_dom_sf"/>
</dbReference>
<feature type="signal peptide" evidence="1">
    <location>
        <begin position="1"/>
        <end position="23"/>
    </location>
</feature>
<evidence type="ECO:0000256" key="1">
    <source>
        <dbReference type="SAM" id="SignalP"/>
    </source>
</evidence>
<comment type="caution">
    <text evidence="2">The sequence shown here is derived from an EMBL/GenBank/DDBJ whole genome shotgun (WGS) entry which is preliminary data.</text>
</comment>
<dbReference type="SUPFAM" id="SSF50978">
    <property type="entry name" value="WD40 repeat-like"/>
    <property type="match status" value="1"/>
</dbReference>